<reference evidence="2 3" key="1">
    <citation type="journal article" date="2009" name="Stand. Genomic Sci.">
        <title>Complete genome sequence of Slackia heliotrinireducens type strain (RHS 1).</title>
        <authorList>
            <person name="Pukall R."/>
            <person name="Lapidus A."/>
            <person name="Nolan M."/>
            <person name="Copeland A."/>
            <person name="Glavina Del Rio T."/>
            <person name="Lucas S."/>
            <person name="Chen F."/>
            <person name="Tice H."/>
            <person name="Cheng J.F."/>
            <person name="Chertkov O."/>
            <person name="Bruce D."/>
            <person name="Goodwin L."/>
            <person name="Kuske C."/>
            <person name="Brettin T."/>
            <person name="Detter J.C."/>
            <person name="Han C."/>
            <person name="Pitluck S."/>
            <person name="Pati A."/>
            <person name="Mavrommatis K."/>
            <person name="Ivanova N."/>
            <person name="Ovchinnikova G."/>
            <person name="Chen A."/>
            <person name="Palaniappan K."/>
            <person name="Schneider S."/>
            <person name="Rohde M."/>
            <person name="Chain P."/>
            <person name="D'haeseleer P."/>
            <person name="Goker M."/>
            <person name="Bristow J."/>
            <person name="Eisen J.A."/>
            <person name="Markowitz V."/>
            <person name="Kyrpides N.C."/>
            <person name="Klenk H.P."/>
            <person name="Hugenholtz P."/>
        </authorList>
    </citation>
    <scope>NUCLEOTIDE SEQUENCE [LARGE SCALE GENOMIC DNA]</scope>
    <source>
        <strain evidence="3">ATCC 29202 / DSM 20476 / NCTC 11029 / RHS 1</strain>
    </source>
</reference>
<evidence type="ECO:0000259" key="1">
    <source>
        <dbReference type="SMART" id="SM00849"/>
    </source>
</evidence>
<dbReference type="AlphaFoldDB" id="C7N6T0"/>
<organism evidence="2 3">
    <name type="scientific">Slackia heliotrinireducens (strain ATCC 29202 / DSM 20476 / NCTC 11029 / RHS 1)</name>
    <name type="common">Peptococcus heliotrinreducens</name>
    <dbReference type="NCBI Taxonomy" id="471855"/>
    <lineage>
        <taxon>Bacteria</taxon>
        <taxon>Bacillati</taxon>
        <taxon>Actinomycetota</taxon>
        <taxon>Coriobacteriia</taxon>
        <taxon>Eggerthellales</taxon>
        <taxon>Eggerthellaceae</taxon>
        <taxon>Slackia</taxon>
    </lineage>
</organism>
<accession>C7N6T0</accession>
<dbReference type="InterPro" id="IPR001279">
    <property type="entry name" value="Metallo-B-lactamas"/>
</dbReference>
<dbReference type="EMBL" id="CP001684">
    <property type="protein sequence ID" value="ACV22615.1"/>
    <property type="molecule type" value="Genomic_DNA"/>
</dbReference>
<evidence type="ECO:0000313" key="2">
    <source>
        <dbReference type="EMBL" id="ACV22615.1"/>
    </source>
</evidence>
<keyword evidence="2" id="KW-0378">Hydrolase</keyword>
<dbReference type="HOGENOM" id="CLU_090346_0_0_11"/>
<dbReference type="eggNOG" id="COG0491">
    <property type="taxonomic scope" value="Bacteria"/>
</dbReference>
<dbReference type="PANTHER" id="PTHR42951">
    <property type="entry name" value="METALLO-BETA-LACTAMASE DOMAIN-CONTAINING"/>
    <property type="match status" value="1"/>
</dbReference>
<dbReference type="PANTHER" id="PTHR42951:SF4">
    <property type="entry name" value="ACYL-COENZYME A THIOESTERASE MBLAC2"/>
    <property type="match status" value="1"/>
</dbReference>
<dbReference type="SMART" id="SM00849">
    <property type="entry name" value="Lactamase_B"/>
    <property type="match status" value="1"/>
</dbReference>
<dbReference type="Gene3D" id="3.60.15.10">
    <property type="entry name" value="Ribonuclease Z/Hydroxyacylglutathione hydrolase-like"/>
    <property type="match status" value="1"/>
</dbReference>
<dbReference type="Pfam" id="PF00753">
    <property type="entry name" value="Lactamase_B"/>
    <property type="match status" value="1"/>
</dbReference>
<dbReference type="InterPro" id="IPR050855">
    <property type="entry name" value="NDM-1-like"/>
</dbReference>
<dbReference type="SUPFAM" id="SSF56281">
    <property type="entry name" value="Metallo-hydrolase/oxidoreductase"/>
    <property type="match status" value="1"/>
</dbReference>
<dbReference type="RefSeq" id="WP_012798717.1">
    <property type="nucleotide sequence ID" value="NC_013165.1"/>
</dbReference>
<gene>
    <name evidence="2" type="ordered locus">Shel_15960</name>
</gene>
<protein>
    <submittedName>
        <fullName evidence="2">Zn-dependent hydrolase, glyoxylase</fullName>
    </submittedName>
</protein>
<dbReference type="InterPro" id="IPR036866">
    <property type="entry name" value="RibonucZ/Hydroxyglut_hydro"/>
</dbReference>
<name>C7N6T0_SLAHD</name>
<feature type="domain" description="Metallo-beta-lactamase" evidence="1">
    <location>
        <begin position="41"/>
        <end position="231"/>
    </location>
</feature>
<evidence type="ECO:0000313" key="3">
    <source>
        <dbReference type="Proteomes" id="UP000002026"/>
    </source>
</evidence>
<keyword evidence="3" id="KW-1185">Reference proteome</keyword>
<dbReference type="Proteomes" id="UP000002026">
    <property type="component" value="Chromosome"/>
</dbReference>
<dbReference type="KEGG" id="shi:Shel_15960"/>
<dbReference type="STRING" id="471855.Shel_15960"/>
<proteinExistence type="predicted"/>
<dbReference type="GO" id="GO:0016787">
    <property type="term" value="F:hydrolase activity"/>
    <property type="evidence" value="ECO:0007669"/>
    <property type="project" value="UniProtKB-KW"/>
</dbReference>
<sequence>MSLIDYFATHIVPRMYRGKGALHPCETGRLTDVVSCVREYDVNIFLLRKGKATIAIDAGYKGHPGLVPGCEAVGIKPESVEALFLTHADPDHAGGLDVRQENRFSHAQVYLGEIEENYLTNTYHRKQIGPFGLKNSVTIADGYRLLADGEEVQVGEFTVQALLVPGHTLGHLCYLVDGTMLFTGDAIALNKDGGWCFFGMFNYDSDLNRRSLEALRRRIDLNGVEYVFTSHNGYTDDAKKAFSHIEVLPDLNAKGFLFDETAPYDCFAE</sequence>